<dbReference type="InterPro" id="IPR017146">
    <property type="entry name" value="Lanti_2_LanM"/>
</dbReference>
<protein>
    <recommendedName>
        <fullName evidence="1">Lantibiotic biosynthesis protein dehydration domain-containing protein</fullName>
    </recommendedName>
</protein>
<dbReference type="NCBIfam" id="TIGR03897">
    <property type="entry name" value="lanti_2_LanM"/>
    <property type="match status" value="1"/>
</dbReference>
<gene>
    <name evidence="2" type="ORF">BJP25_20195</name>
</gene>
<sequence length="950" mass="98710">MRQTVESAQLGTPDVGAWWARASYPGEAPGRPAWVALVDRVLADLPETGERPEPDPTAAGDRVFAPVVRPFLAATRQLLAAGLEEVDLTGVDLAALWPGVEHWLTGRLTATASRTLVVRLHAAKRAGRLRGATGAERFTDFLGLLAGRAELAEVFDRHPVLARLLAEACLRTADAVVELLRRFAADRQALFTGLLAGGDPGDLVAVTPGSGDVHAGGRSVAVLAFSGGARLVYKPRPLGLQARWAELLDWFAGQLPELAPRAVRVLVREGYGWAEFIAALPCPDRSAVELFYRRQGALLALLYALDATDVHCENLIACAAEPVLVDVETLFHPAWAAATTNGPDPAMRALTRSVVRTALLPTLMLGEHGSLDVSAVGAGNDEPTPVALPRWEAAGTDAMRLARGRLPYAGGANRPVLDGVPVDATAHQQSLLSGFRVAYDLLVASRAELPGLLAGFAGEQVRLVMRPTQVYALLLAQATHPDHLVDGAARARAFAALAEQPAEAHQRPLARHEVRELLAGDVPLFTALVEGTDVRAAGGHRLRGLLVASGLEQAVAKVSELCAEDRREQEWLVSATLATKRPAVGHGGGGPVPDPPAPAVPDSRHLLALASGIGDDLVARSLQEGSRANWLGLELVDGKHWVVLPMGAGLAEGYTGTALFLAQLAHLTGTARYGELAARAVRGLPALVRVLAQNPELAREVGSGGYFGLGGIAYATARISRLLGDDELAECLPAAVAATAAAETGGDAGVGEGTAGALAAMQAVHAETGLPEAAELAARLAGELAERPLPAAAGFTWGRAGVHWALSRGERALADADAVEGTGWCSGLAGAVLAAGTAGDPGAHADRFVAAVAARPPRRDQSLCHGELGTLEALVVLAGQGHDGAARALRRAAARLIGAVEQHGVHCGTPDGVASPGLFTGTAGIGFGLLRLGFPERVPSVLLLQQAERT</sequence>
<reference evidence="2 3" key="1">
    <citation type="submission" date="2016-10" db="EMBL/GenBank/DDBJ databases">
        <title>The Draft Genome Sequence of Actinokineospora bangkokensis 44EHWT reveals the biosynthetic pathway of antifungal compounds Thailandins with unusual extender unit butylmalonyl-CoA.</title>
        <authorList>
            <person name="Greule A."/>
            <person name="Intra B."/>
            <person name="Flemming S."/>
            <person name="Rommel M.G."/>
            <person name="Panbangred W."/>
            <person name="Bechthold A."/>
        </authorList>
    </citation>
    <scope>NUCLEOTIDE SEQUENCE [LARGE SCALE GENOMIC DNA]</scope>
    <source>
        <strain evidence="2 3">44EHW</strain>
    </source>
</reference>
<evidence type="ECO:0000313" key="2">
    <source>
        <dbReference type="EMBL" id="OLR92410.1"/>
    </source>
</evidence>
<dbReference type="RefSeq" id="WP_075975553.1">
    <property type="nucleotide sequence ID" value="NZ_MKQR01000016.1"/>
</dbReference>
<dbReference type="PIRSF" id="PIRSF037228">
    <property type="entry name" value="Lant_mod_RumM"/>
    <property type="match status" value="1"/>
</dbReference>
<dbReference type="Pfam" id="PF13575">
    <property type="entry name" value="DUF4135"/>
    <property type="match status" value="1"/>
</dbReference>
<dbReference type="SUPFAM" id="SSF158745">
    <property type="entry name" value="LanC-like"/>
    <property type="match status" value="1"/>
</dbReference>
<dbReference type="CDD" id="cd04792">
    <property type="entry name" value="LanM-like"/>
    <property type="match status" value="1"/>
</dbReference>
<dbReference type="InterPro" id="IPR007822">
    <property type="entry name" value="LANC-like"/>
</dbReference>
<dbReference type="PRINTS" id="PR01950">
    <property type="entry name" value="LANCSUPER"/>
</dbReference>
<dbReference type="SMART" id="SM01260">
    <property type="entry name" value="LANC_like"/>
    <property type="match status" value="1"/>
</dbReference>
<organism evidence="2 3">
    <name type="scientific">Actinokineospora bangkokensis</name>
    <dbReference type="NCBI Taxonomy" id="1193682"/>
    <lineage>
        <taxon>Bacteria</taxon>
        <taxon>Bacillati</taxon>
        <taxon>Actinomycetota</taxon>
        <taxon>Actinomycetes</taxon>
        <taxon>Pseudonocardiales</taxon>
        <taxon>Pseudonocardiaceae</taxon>
        <taxon>Actinokineospora</taxon>
    </lineage>
</organism>
<keyword evidence="3" id="KW-1185">Reference proteome</keyword>
<dbReference type="STRING" id="1193682.BJP25_20195"/>
<dbReference type="EMBL" id="MKQR01000016">
    <property type="protein sequence ID" value="OLR92410.1"/>
    <property type="molecule type" value="Genomic_DNA"/>
</dbReference>
<evidence type="ECO:0000259" key="1">
    <source>
        <dbReference type="Pfam" id="PF13575"/>
    </source>
</evidence>
<comment type="caution">
    <text evidence="2">The sequence shown here is derived from an EMBL/GenBank/DDBJ whole genome shotgun (WGS) entry which is preliminary data.</text>
</comment>
<proteinExistence type="predicted"/>
<dbReference type="GO" id="GO:0031179">
    <property type="term" value="P:peptide modification"/>
    <property type="evidence" value="ECO:0007669"/>
    <property type="project" value="InterPro"/>
</dbReference>
<dbReference type="OrthoDB" id="9148343at2"/>
<evidence type="ECO:0000313" key="3">
    <source>
        <dbReference type="Proteomes" id="UP000186040"/>
    </source>
</evidence>
<accession>A0A1Q9LK67</accession>
<dbReference type="Pfam" id="PF05147">
    <property type="entry name" value="LANC_like"/>
    <property type="match status" value="2"/>
</dbReference>
<dbReference type="Gene3D" id="1.50.10.20">
    <property type="match status" value="1"/>
</dbReference>
<dbReference type="Proteomes" id="UP000186040">
    <property type="component" value="Unassembled WGS sequence"/>
</dbReference>
<dbReference type="AlphaFoldDB" id="A0A1Q9LK67"/>
<feature type="domain" description="Lantibiotic biosynthesis protein dehydration" evidence="1">
    <location>
        <begin position="159"/>
        <end position="527"/>
    </location>
</feature>
<name>A0A1Q9LK67_9PSEU</name>
<dbReference type="InterPro" id="IPR025410">
    <property type="entry name" value="Lant_dehyd"/>
</dbReference>